<gene>
    <name evidence="1" type="ORF">AWC07_01870</name>
</gene>
<reference evidence="1 2" key="1">
    <citation type="submission" date="2016-01" db="EMBL/GenBank/DDBJ databases">
        <title>The new phylogeny of the genus Mycobacterium.</title>
        <authorList>
            <person name="Tarcisio F."/>
            <person name="Conor M."/>
            <person name="Antonella G."/>
            <person name="Elisabetta G."/>
            <person name="Giulia F.S."/>
            <person name="Sara T."/>
            <person name="Anna F."/>
            <person name="Clotilde B."/>
            <person name="Roberto B."/>
            <person name="Veronica D.S."/>
            <person name="Fabio R."/>
            <person name="Monica P."/>
            <person name="Olivier J."/>
            <person name="Enrico T."/>
            <person name="Nicola S."/>
        </authorList>
    </citation>
    <scope>NUCLEOTIDE SEQUENCE [LARGE SCALE GENOMIC DNA]</scope>
    <source>
        <strain evidence="1 2">DSM 43505</strain>
    </source>
</reference>
<dbReference type="Proteomes" id="UP000193738">
    <property type="component" value="Unassembled WGS sequence"/>
</dbReference>
<organism evidence="1 2">
    <name type="scientific">Mycobacterium gastri</name>
    <dbReference type="NCBI Taxonomy" id="1777"/>
    <lineage>
        <taxon>Bacteria</taxon>
        <taxon>Bacillati</taxon>
        <taxon>Actinomycetota</taxon>
        <taxon>Actinomycetes</taxon>
        <taxon>Mycobacteriales</taxon>
        <taxon>Mycobacteriaceae</taxon>
        <taxon>Mycobacterium</taxon>
    </lineage>
</organism>
<dbReference type="AlphaFoldDB" id="A0A1X1VYS3"/>
<accession>A0A1X1VYS3</accession>
<name>A0A1X1VYS3_MYCGS</name>
<keyword evidence="2" id="KW-1185">Reference proteome</keyword>
<evidence type="ECO:0000313" key="2">
    <source>
        <dbReference type="Proteomes" id="UP000193738"/>
    </source>
</evidence>
<proteinExistence type="predicted"/>
<evidence type="ECO:0000313" key="1">
    <source>
        <dbReference type="EMBL" id="ORV75484.1"/>
    </source>
</evidence>
<dbReference type="EMBL" id="LQOX01000046">
    <property type="protein sequence ID" value="ORV75484.1"/>
    <property type="molecule type" value="Genomic_DNA"/>
</dbReference>
<sequence>MFSSYLIAIAPSFPQRKVRIKPGTVHVGIRTDEPIPWQFQRLGHISLGDRVLAVSASDRAREQRITAREAAKEGA</sequence>
<comment type="caution">
    <text evidence="1">The sequence shown here is derived from an EMBL/GenBank/DDBJ whole genome shotgun (WGS) entry which is preliminary data.</text>
</comment>
<protein>
    <submittedName>
        <fullName evidence="1">Uncharacterized protein</fullName>
    </submittedName>
</protein>